<feature type="transmembrane region" description="Helical" evidence="1">
    <location>
        <begin position="37"/>
        <end position="56"/>
    </location>
</feature>
<organism evidence="2 3">
    <name type="scientific">Microbispora hainanensis</name>
    <dbReference type="NCBI Taxonomy" id="568844"/>
    <lineage>
        <taxon>Bacteria</taxon>
        <taxon>Bacillati</taxon>
        <taxon>Actinomycetota</taxon>
        <taxon>Actinomycetes</taxon>
        <taxon>Streptosporangiales</taxon>
        <taxon>Streptosporangiaceae</taxon>
        <taxon>Microbispora</taxon>
    </lineage>
</organism>
<proteinExistence type="predicted"/>
<protein>
    <submittedName>
        <fullName evidence="2">Uncharacterized protein</fullName>
    </submittedName>
</protein>
<comment type="caution">
    <text evidence="2">The sequence shown here is derived from an EMBL/GenBank/DDBJ whole genome shotgun (WGS) entry which is preliminary data.</text>
</comment>
<sequence>MNDTFEDRLLAQLKAEIVAREARTRVPAVRRIARPRYLAGAAVAAAAVAAAVPLVVGGHTPAYALTKNPDGSINLKINEFRDPDQVERDLATMGVPADITYLPLGKRCADGRAPFVEGDRTSFAKKDLESRDPAVQARIRRATENLASSKAIRPENGITIHPEFIGPGQIVMIEVNENPVEPDTGHPGVAWQFSGRLAEGPVQPCRVVDDPTAFEIGNATPPPGS</sequence>
<evidence type="ECO:0000313" key="3">
    <source>
        <dbReference type="Proteomes" id="UP000316541"/>
    </source>
</evidence>
<accession>A0A544YIJ4</accession>
<dbReference type="AlphaFoldDB" id="A0A544YIJ4"/>
<keyword evidence="1" id="KW-0472">Membrane</keyword>
<dbReference type="Proteomes" id="UP000316541">
    <property type="component" value="Unassembled WGS sequence"/>
</dbReference>
<gene>
    <name evidence="2" type="ORF">FLX08_31365</name>
</gene>
<dbReference type="RefSeq" id="WP_142623878.1">
    <property type="nucleotide sequence ID" value="NZ_VIRM01000051.1"/>
</dbReference>
<name>A0A544YIJ4_9ACTN</name>
<dbReference type="EMBL" id="VIRM01000051">
    <property type="protein sequence ID" value="TQS16581.1"/>
    <property type="molecule type" value="Genomic_DNA"/>
</dbReference>
<evidence type="ECO:0000313" key="2">
    <source>
        <dbReference type="EMBL" id="TQS16581.1"/>
    </source>
</evidence>
<evidence type="ECO:0000256" key="1">
    <source>
        <dbReference type="SAM" id="Phobius"/>
    </source>
</evidence>
<reference evidence="2 3" key="1">
    <citation type="submission" date="2019-07" db="EMBL/GenBank/DDBJ databases">
        <title>Microbispora hainanensis DSM 45428.</title>
        <authorList>
            <person name="Thawai C."/>
        </authorList>
    </citation>
    <scope>NUCLEOTIDE SEQUENCE [LARGE SCALE GENOMIC DNA]</scope>
    <source>
        <strain evidence="2 3">DSM 45428</strain>
    </source>
</reference>
<keyword evidence="1" id="KW-1133">Transmembrane helix</keyword>
<keyword evidence="1" id="KW-0812">Transmembrane</keyword>